<dbReference type="RefSeq" id="WP_109729492.1">
    <property type="nucleotide sequence ID" value="NZ_BAAACK010000007.1"/>
</dbReference>
<keyword evidence="4" id="KW-1185">Reference proteome</keyword>
<dbReference type="Pfam" id="PF13349">
    <property type="entry name" value="DUF4097"/>
    <property type="match status" value="1"/>
</dbReference>
<dbReference type="Gene3D" id="2.160.20.120">
    <property type="match status" value="1"/>
</dbReference>
<evidence type="ECO:0000256" key="1">
    <source>
        <dbReference type="SAM" id="Phobius"/>
    </source>
</evidence>
<dbReference type="InterPro" id="IPR025164">
    <property type="entry name" value="Toastrack_DUF4097"/>
</dbReference>
<keyword evidence="1" id="KW-1133">Transmembrane helix</keyword>
<protein>
    <submittedName>
        <fullName evidence="3">Putative adhesin</fullName>
    </submittedName>
</protein>
<dbReference type="EMBL" id="QGDL01000001">
    <property type="protein sequence ID" value="PWJ32128.1"/>
    <property type="molecule type" value="Genomic_DNA"/>
</dbReference>
<evidence type="ECO:0000259" key="2">
    <source>
        <dbReference type="Pfam" id="PF13349"/>
    </source>
</evidence>
<accession>A0A2Y9C484</accession>
<feature type="domain" description="DUF4097" evidence="2">
    <location>
        <begin position="64"/>
        <end position="307"/>
    </location>
</feature>
<proteinExistence type="predicted"/>
<dbReference type="AlphaFoldDB" id="A0A2Y9C484"/>
<keyword evidence="1" id="KW-0472">Membrane</keyword>
<keyword evidence="1" id="KW-0812">Transmembrane</keyword>
<comment type="caution">
    <text evidence="3">The sequence shown here is derived from an EMBL/GenBank/DDBJ whole genome shotgun (WGS) entry which is preliminary data.</text>
</comment>
<evidence type="ECO:0000313" key="4">
    <source>
        <dbReference type="Proteomes" id="UP000245845"/>
    </source>
</evidence>
<evidence type="ECO:0000313" key="3">
    <source>
        <dbReference type="EMBL" id="PWJ32128.1"/>
    </source>
</evidence>
<name>A0A2Y9C484_9FIRM</name>
<dbReference type="Proteomes" id="UP000245845">
    <property type="component" value="Unassembled WGS sequence"/>
</dbReference>
<dbReference type="OrthoDB" id="2066445at2"/>
<feature type="transmembrane region" description="Helical" evidence="1">
    <location>
        <begin position="12"/>
        <end position="36"/>
    </location>
</feature>
<organism evidence="3 4">
    <name type="scientific">Faecalicatena orotica</name>
    <dbReference type="NCBI Taxonomy" id="1544"/>
    <lineage>
        <taxon>Bacteria</taxon>
        <taxon>Bacillati</taxon>
        <taxon>Bacillota</taxon>
        <taxon>Clostridia</taxon>
        <taxon>Lachnospirales</taxon>
        <taxon>Lachnospiraceae</taxon>
        <taxon>Faecalicatena</taxon>
    </lineage>
</organism>
<reference evidence="3 4" key="1">
    <citation type="submission" date="2018-05" db="EMBL/GenBank/DDBJ databases">
        <title>The Hungate 1000. A catalogue of reference genomes from the rumen microbiome.</title>
        <authorList>
            <person name="Kelly W."/>
        </authorList>
    </citation>
    <scope>NUCLEOTIDE SEQUENCE [LARGE SCALE GENOMIC DNA]</scope>
    <source>
        <strain evidence="3 4">NLAE-zl-C242</strain>
    </source>
</reference>
<gene>
    <name evidence="3" type="ORF">A8806_101416</name>
</gene>
<sequence length="310" mass="33937">MDRRQSAIIRIIAWSVAAAALVIILVLGLTGNFHWFNIGFSSGYYYPDSGKYQAGAGKIDGSEINDLDINWMSGSVRVEVYDGDTVQFYEKASRDLKENEQLHYYNKNGRLKIQYQKAQKKMLSMGKSLSKELTVKIPEETGKRLGYVGIDTISSNTRIKGITADRFNLNSTSGDFELEKCKTAKLEMDSTSGCLTGLDVTVEDKLNTNTTSGSVNVKGSCRKVESDTVSGDVEIESSTCPDKIKTDSVSGDFILAIPENDGFTYHLDTVSGSFNCDFGVTHADERGTYKDGGASFNLGSVSGDFTIKKK</sequence>